<proteinExistence type="predicted"/>
<dbReference type="SUPFAM" id="SSF57667">
    <property type="entry name" value="beta-beta-alpha zinc fingers"/>
    <property type="match status" value="1"/>
</dbReference>
<protein>
    <submittedName>
        <fullName evidence="1">Uncharacterized protein</fullName>
    </submittedName>
</protein>
<keyword evidence="2" id="KW-1185">Reference proteome</keyword>
<accession>A0A1V4JWK3</accession>
<sequence length="141" mass="15901">MLLHLKVLEPRFSGLVEMFLLEVYRCKLCQFTSSIKKAAACLQIEEPCSAVLTSLSYSKNDDKAAQSDMFKCLHSDFTSEKPFKCEICSYASIDASSLQQPFQTCTSERPYKCRLCSYSCFACSVLIPSSCPSRLRKCSRL</sequence>
<reference evidence="1 2" key="1">
    <citation type="submission" date="2016-02" db="EMBL/GenBank/DDBJ databases">
        <title>Band-tailed pigeon sequencing and assembly.</title>
        <authorList>
            <person name="Soares A.E."/>
            <person name="Novak B.J."/>
            <person name="Rice E.S."/>
            <person name="O'Connell B."/>
            <person name="Chang D."/>
            <person name="Weber S."/>
            <person name="Shapiro B."/>
        </authorList>
    </citation>
    <scope>NUCLEOTIDE SEQUENCE [LARGE SCALE GENOMIC DNA]</scope>
    <source>
        <strain evidence="1">BTP2013</strain>
        <tissue evidence="1">Blood</tissue>
    </source>
</reference>
<evidence type="ECO:0000313" key="2">
    <source>
        <dbReference type="Proteomes" id="UP000190648"/>
    </source>
</evidence>
<gene>
    <name evidence="1" type="ORF">AV530_016235</name>
</gene>
<comment type="caution">
    <text evidence="1">The sequence shown here is derived from an EMBL/GenBank/DDBJ whole genome shotgun (WGS) entry which is preliminary data.</text>
</comment>
<evidence type="ECO:0000313" key="1">
    <source>
        <dbReference type="EMBL" id="OPJ76578.1"/>
    </source>
</evidence>
<dbReference type="InterPro" id="IPR036236">
    <property type="entry name" value="Znf_C2H2_sf"/>
</dbReference>
<organism evidence="1 2">
    <name type="scientific">Patagioenas fasciata monilis</name>
    <dbReference type="NCBI Taxonomy" id="372326"/>
    <lineage>
        <taxon>Eukaryota</taxon>
        <taxon>Metazoa</taxon>
        <taxon>Chordata</taxon>
        <taxon>Craniata</taxon>
        <taxon>Vertebrata</taxon>
        <taxon>Euteleostomi</taxon>
        <taxon>Archelosauria</taxon>
        <taxon>Archosauria</taxon>
        <taxon>Dinosauria</taxon>
        <taxon>Saurischia</taxon>
        <taxon>Theropoda</taxon>
        <taxon>Coelurosauria</taxon>
        <taxon>Aves</taxon>
        <taxon>Neognathae</taxon>
        <taxon>Neoaves</taxon>
        <taxon>Columbimorphae</taxon>
        <taxon>Columbiformes</taxon>
        <taxon>Columbidae</taxon>
        <taxon>Patagioenas</taxon>
    </lineage>
</organism>
<dbReference type="Proteomes" id="UP000190648">
    <property type="component" value="Unassembled WGS sequence"/>
</dbReference>
<dbReference type="OrthoDB" id="654211at2759"/>
<dbReference type="Gene3D" id="3.30.160.60">
    <property type="entry name" value="Classic Zinc Finger"/>
    <property type="match status" value="1"/>
</dbReference>
<dbReference type="AlphaFoldDB" id="A0A1V4JWK3"/>
<name>A0A1V4JWK3_PATFA</name>
<dbReference type="EMBL" id="LSYS01005643">
    <property type="protein sequence ID" value="OPJ76578.1"/>
    <property type="molecule type" value="Genomic_DNA"/>
</dbReference>